<protein>
    <submittedName>
        <fullName evidence="1">Uncharacterized protein</fullName>
    </submittedName>
</protein>
<comment type="caution">
    <text evidence="1">The sequence shown here is derived from an EMBL/GenBank/DDBJ whole genome shotgun (WGS) entry which is preliminary data.</text>
</comment>
<sequence>MERNLENVNSRTAFHARAKAQAYVYVPYAANNETMNGLQQ</sequence>
<gene>
    <name evidence="1" type="ORF">M6B38_369890</name>
</gene>
<evidence type="ECO:0000313" key="2">
    <source>
        <dbReference type="Proteomes" id="UP001140949"/>
    </source>
</evidence>
<keyword evidence="2" id="KW-1185">Reference proteome</keyword>
<name>A0AAX6GE71_IRIPA</name>
<organism evidence="1 2">
    <name type="scientific">Iris pallida</name>
    <name type="common">Sweet iris</name>
    <dbReference type="NCBI Taxonomy" id="29817"/>
    <lineage>
        <taxon>Eukaryota</taxon>
        <taxon>Viridiplantae</taxon>
        <taxon>Streptophyta</taxon>
        <taxon>Embryophyta</taxon>
        <taxon>Tracheophyta</taxon>
        <taxon>Spermatophyta</taxon>
        <taxon>Magnoliopsida</taxon>
        <taxon>Liliopsida</taxon>
        <taxon>Asparagales</taxon>
        <taxon>Iridaceae</taxon>
        <taxon>Iridoideae</taxon>
        <taxon>Irideae</taxon>
        <taxon>Iris</taxon>
    </lineage>
</organism>
<dbReference type="AlphaFoldDB" id="A0AAX6GE71"/>
<accession>A0AAX6GE71</accession>
<proteinExistence type="predicted"/>
<evidence type="ECO:0000313" key="1">
    <source>
        <dbReference type="EMBL" id="KAJ6826959.1"/>
    </source>
</evidence>
<reference evidence="1" key="1">
    <citation type="journal article" date="2023" name="GigaByte">
        <title>Genome assembly of the bearded iris, Iris pallida Lam.</title>
        <authorList>
            <person name="Bruccoleri R.E."/>
            <person name="Oakeley E.J."/>
            <person name="Faust A.M.E."/>
            <person name="Altorfer M."/>
            <person name="Dessus-Babus S."/>
            <person name="Burckhardt D."/>
            <person name="Oertli M."/>
            <person name="Naumann U."/>
            <person name="Petersen F."/>
            <person name="Wong J."/>
        </authorList>
    </citation>
    <scope>NUCLEOTIDE SEQUENCE</scope>
    <source>
        <strain evidence="1">GSM-AAB239-AS_SAM_17_03QT</strain>
    </source>
</reference>
<dbReference type="Proteomes" id="UP001140949">
    <property type="component" value="Unassembled WGS sequence"/>
</dbReference>
<dbReference type="EMBL" id="JANAVB010020597">
    <property type="protein sequence ID" value="KAJ6826959.1"/>
    <property type="molecule type" value="Genomic_DNA"/>
</dbReference>
<reference evidence="1" key="2">
    <citation type="submission" date="2023-04" db="EMBL/GenBank/DDBJ databases">
        <authorList>
            <person name="Bruccoleri R.E."/>
            <person name="Oakeley E.J."/>
            <person name="Faust A.-M."/>
            <person name="Dessus-Babus S."/>
            <person name="Altorfer M."/>
            <person name="Burckhardt D."/>
            <person name="Oertli M."/>
            <person name="Naumann U."/>
            <person name="Petersen F."/>
            <person name="Wong J."/>
        </authorList>
    </citation>
    <scope>NUCLEOTIDE SEQUENCE</scope>
    <source>
        <strain evidence="1">GSM-AAB239-AS_SAM_17_03QT</strain>
        <tissue evidence="1">Leaf</tissue>
    </source>
</reference>